<dbReference type="VEuPathDB" id="FungiDB:RhiirFUN_017027"/>
<keyword evidence="3" id="KW-1185">Reference proteome</keyword>
<evidence type="ECO:0000313" key="2">
    <source>
        <dbReference type="EMBL" id="POG73297.1"/>
    </source>
</evidence>
<reference evidence="2 3" key="1">
    <citation type="journal article" date="2013" name="Proc. Natl. Acad. Sci. U.S.A.">
        <title>Genome of an arbuscular mycorrhizal fungus provides insight into the oldest plant symbiosis.</title>
        <authorList>
            <person name="Tisserant E."/>
            <person name="Malbreil M."/>
            <person name="Kuo A."/>
            <person name="Kohler A."/>
            <person name="Symeonidi A."/>
            <person name="Balestrini R."/>
            <person name="Charron P."/>
            <person name="Duensing N."/>
            <person name="Frei Dit Frey N."/>
            <person name="Gianinazzi-Pearson V."/>
            <person name="Gilbert L.B."/>
            <person name="Handa Y."/>
            <person name="Herr J.R."/>
            <person name="Hijri M."/>
            <person name="Koul R."/>
            <person name="Kawaguchi M."/>
            <person name="Krajinski F."/>
            <person name="Lammers P.J."/>
            <person name="Masclaux F.G."/>
            <person name="Murat C."/>
            <person name="Morin E."/>
            <person name="Ndikumana S."/>
            <person name="Pagni M."/>
            <person name="Petitpierre D."/>
            <person name="Requena N."/>
            <person name="Rosikiewicz P."/>
            <person name="Riley R."/>
            <person name="Saito K."/>
            <person name="San Clemente H."/>
            <person name="Shapiro H."/>
            <person name="van Tuinen D."/>
            <person name="Becard G."/>
            <person name="Bonfante P."/>
            <person name="Paszkowski U."/>
            <person name="Shachar-Hill Y.Y."/>
            <person name="Tuskan G.A."/>
            <person name="Young P.W."/>
            <person name="Sanders I.R."/>
            <person name="Henrissat B."/>
            <person name="Rensing S.A."/>
            <person name="Grigoriev I.V."/>
            <person name="Corradi N."/>
            <person name="Roux C."/>
            <person name="Martin F."/>
        </authorList>
    </citation>
    <scope>NUCLEOTIDE SEQUENCE [LARGE SCALE GENOMIC DNA]</scope>
    <source>
        <strain evidence="2 3">DAOM 197198</strain>
    </source>
</reference>
<protein>
    <submittedName>
        <fullName evidence="2">Uncharacterized protein</fullName>
    </submittedName>
</protein>
<reference evidence="2 3" key="2">
    <citation type="journal article" date="2018" name="New Phytol.">
        <title>High intraspecific genome diversity in the model arbuscular mycorrhizal symbiont Rhizophagus irregularis.</title>
        <authorList>
            <person name="Chen E.C.H."/>
            <person name="Morin E."/>
            <person name="Beaudet D."/>
            <person name="Noel J."/>
            <person name="Yildirir G."/>
            <person name="Ndikumana S."/>
            <person name="Charron P."/>
            <person name="St-Onge C."/>
            <person name="Giorgi J."/>
            <person name="Kruger M."/>
            <person name="Marton T."/>
            <person name="Ropars J."/>
            <person name="Grigoriev I.V."/>
            <person name="Hainaut M."/>
            <person name="Henrissat B."/>
            <person name="Roux C."/>
            <person name="Martin F."/>
            <person name="Corradi N."/>
        </authorList>
    </citation>
    <scope>NUCLEOTIDE SEQUENCE [LARGE SCALE GENOMIC DNA]</scope>
    <source>
        <strain evidence="2 3">DAOM 197198</strain>
    </source>
</reference>
<organism evidence="2 3">
    <name type="scientific">Rhizophagus irregularis (strain DAOM 181602 / DAOM 197198 / MUCL 43194)</name>
    <name type="common">Arbuscular mycorrhizal fungus</name>
    <name type="synonym">Glomus intraradices</name>
    <dbReference type="NCBI Taxonomy" id="747089"/>
    <lineage>
        <taxon>Eukaryota</taxon>
        <taxon>Fungi</taxon>
        <taxon>Fungi incertae sedis</taxon>
        <taxon>Mucoromycota</taxon>
        <taxon>Glomeromycotina</taxon>
        <taxon>Glomeromycetes</taxon>
        <taxon>Glomerales</taxon>
        <taxon>Glomeraceae</taxon>
        <taxon>Rhizophagus</taxon>
    </lineage>
</organism>
<evidence type="ECO:0000256" key="1">
    <source>
        <dbReference type="SAM" id="SignalP"/>
    </source>
</evidence>
<dbReference type="EMBL" id="AUPC02000085">
    <property type="protein sequence ID" value="POG73297.1"/>
    <property type="molecule type" value="Genomic_DNA"/>
</dbReference>
<dbReference type="AlphaFoldDB" id="A0A2P4Q6N5"/>
<evidence type="ECO:0000313" key="3">
    <source>
        <dbReference type="Proteomes" id="UP000018888"/>
    </source>
</evidence>
<keyword evidence="1" id="KW-0732">Signal</keyword>
<gene>
    <name evidence="2" type="ORF">GLOIN_2v1828065</name>
</gene>
<dbReference type="Proteomes" id="UP000018888">
    <property type="component" value="Unassembled WGS sequence"/>
</dbReference>
<accession>A0A2P4Q6N5</accession>
<sequence>MLFFFYWILYLGTSALIWTTAQARPRSSHGVIKRELGHFEERYINTLNYKLHNETASIELRVYFPVAGALIEHQGSMIEANELGEFEIKDVDSDYVVLGRKQSGRVQGVQGNIIKDGIIYLADQAIQHTKSAILDHNHDHSHSKRSSGTCIENHGGENCSDAYNIHEGRCPENHQVCMDYNGYFTDCKKENKYLYFTGSDCYVSLSKGNCWNEIM</sequence>
<name>A0A2P4Q6N5_RHIID</name>
<feature type="signal peptide" evidence="1">
    <location>
        <begin position="1"/>
        <end position="23"/>
    </location>
</feature>
<feature type="chain" id="PRO_5015188713" evidence="1">
    <location>
        <begin position="24"/>
        <end position="215"/>
    </location>
</feature>
<comment type="caution">
    <text evidence="2">The sequence shown here is derived from an EMBL/GenBank/DDBJ whole genome shotgun (WGS) entry which is preliminary data.</text>
</comment>
<proteinExistence type="predicted"/>